<protein>
    <submittedName>
        <fullName evidence="3">Uncharacterized protein</fullName>
    </submittedName>
</protein>
<organism evidence="2 3">
    <name type="scientific">Panagrolaimus davidi</name>
    <dbReference type="NCBI Taxonomy" id="227884"/>
    <lineage>
        <taxon>Eukaryota</taxon>
        <taxon>Metazoa</taxon>
        <taxon>Ecdysozoa</taxon>
        <taxon>Nematoda</taxon>
        <taxon>Chromadorea</taxon>
        <taxon>Rhabditida</taxon>
        <taxon>Tylenchina</taxon>
        <taxon>Panagrolaimomorpha</taxon>
        <taxon>Panagrolaimoidea</taxon>
        <taxon>Panagrolaimidae</taxon>
        <taxon>Panagrolaimus</taxon>
    </lineage>
</organism>
<name>A0A914RBQ7_9BILA</name>
<feature type="compositionally biased region" description="Acidic residues" evidence="1">
    <location>
        <begin position="83"/>
        <end position="93"/>
    </location>
</feature>
<feature type="region of interest" description="Disordered" evidence="1">
    <location>
        <begin position="188"/>
        <end position="212"/>
    </location>
</feature>
<evidence type="ECO:0000313" key="2">
    <source>
        <dbReference type="Proteomes" id="UP000887578"/>
    </source>
</evidence>
<dbReference type="Proteomes" id="UP000887578">
    <property type="component" value="Unplaced"/>
</dbReference>
<accession>A0A914RBQ7</accession>
<dbReference type="AlphaFoldDB" id="A0A914RBQ7"/>
<evidence type="ECO:0000256" key="1">
    <source>
        <dbReference type="SAM" id="MobiDB-lite"/>
    </source>
</evidence>
<proteinExistence type="predicted"/>
<reference evidence="3" key="1">
    <citation type="submission" date="2022-11" db="UniProtKB">
        <authorList>
            <consortium name="WormBaseParasite"/>
        </authorList>
    </citation>
    <scope>IDENTIFICATION</scope>
</reference>
<dbReference type="WBParaSite" id="PDA_v2.g9069.t1">
    <property type="protein sequence ID" value="PDA_v2.g9069.t1"/>
    <property type="gene ID" value="PDA_v2.g9069"/>
</dbReference>
<sequence length="212" mass="23611">MPGIDLKANCHLGEFGLKNCSETDGDLEVMLNLGKLYQHEEGADKNGWNKEMKRPETVLTKIGHGKVKNAIEEVDYDGFRIEESEEESDEEAGDGLRKDMENGFDEDGSDFEKVEKAQPCALQQLEKAKPVEEVTVVIHIVYLALIPLPYQISAPKITTHCCCFPSYLKSFDTFCKLQVSIPARPKAKLSIKDSAEDDDHDSSVSKKCKKAG</sequence>
<feature type="region of interest" description="Disordered" evidence="1">
    <location>
        <begin position="80"/>
        <end position="108"/>
    </location>
</feature>
<evidence type="ECO:0000313" key="3">
    <source>
        <dbReference type="WBParaSite" id="PDA_v2.g9069.t1"/>
    </source>
</evidence>
<keyword evidence="2" id="KW-1185">Reference proteome</keyword>